<dbReference type="Proteomes" id="UP000075901">
    <property type="component" value="Unassembled WGS sequence"/>
</dbReference>
<organism evidence="2 3">
    <name type="scientific">Anopheles maculatus</name>
    <dbReference type="NCBI Taxonomy" id="74869"/>
    <lineage>
        <taxon>Eukaryota</taxon>
        <taxon>Metazoa</taxon>
        <taxon>Ecdysozoa</taxon>
        <taxon>Arthropoda</taxon>
        <taxon>Hexapoda</taxon>
        <taxon>Insecta</taxon>
        <taxon>Pterygota</taxon>
        <taxon>Neoptera</taxon>
        <taxon>Endopterygota</taxon>
        <taxon>Diptera</taxon>
        <taxon>Nematocera</taxon>
        <taxon>Culicoidea</taxon>
        <taxon>Culicidae</taxon>
        <taxon>Anophelinae</taxon>
        <taxon>Anopheles</taxon>
        <taxon>Anopheles maculatus group</taxon>
    </lineage>
</organism>
<proteinExistence type="predicted"/>
<keyword evidence="1" id="KW-0472">Membrane</keyword>
<keyword evidence="1" id="KW-0812">Transmembrane</keyword>
<reference evidence="3" key="1">
    <citation type="submission" date="2013-09" db="EMBL/GenBank/DDBJ databases">
        <title>The Genome Sequence of Anopheles maculatus species B.</title>
        <authorList>
            <consortium name="The Broad Institute Genomics Platform"/>
            <person name="Neafsey D.E."/>
            <person name="Besansky N."/>
            <person name="Howell P."/>
            <person name="Walton C."/>
            <person name="Young S.K."/>
            <person name="Zeng Q."/>
            <person name="Gargeya S."/>
            <person name="Fitzgerald M."/>
            <person name="Haas B."/>
            <person name="Abouelleil A."/>
            <person name="Allen A.W."/>
            <person name="Alvarado L."/>
            <person name="Arachchi H.M."/>
            <person name="Berlin A.M."/>
            <person name="Chapman S.B."/>
            <person name="Gainer-Dewar J."/>
            <person name="Goldberg J."/>
            <person name="Griggs A."/>
            <person name="Gujja S."/>
            <person name="Hansen M."/>
            <person name="Howarth C."/>
            <person name="Imamovic A."/>
            <person name="Ireland A."/>
            <person name="Larimer J."/>
            <person name="McCowan C."/>
            <person name="Murphy C."/>
            <person name="Pearson M."/>
            <person name="Poon T.W."/>
            <person name="Priest M."/>
            <person name="Roberts A."/>
            <person name="Saif S."/>
            <person name="Shea T."/>
            <person name="Sisk P."/>
            <person name="Sykes S."/>
            <person name="Wortman J."/>
            <person name="Nusbaum C."/>
            <person name="Birren B."/>
        </authorList>
    </citation>
    <scope>NUCLEOTIDE SEQUENCE [LARGE SCALE GENOMIC DNA]</scope>
    <source>
        <strain evidence="3">maculatus3</strain>
    </source>
</reference>
<protein>
    <submittedName>
        <fullName evidence="2">Uncharacterized protein</fullName>
    </submittedName>
</protein>
<reference evidence="2" key="2">
    <citation type="submission" date="2020-05" db="UniProtKB">
        <authorList>
            <consortium name="EnsemblMetazoa"/>
        </authorList>
    </citation>
    <scope>IDENTIFICATION</scope>
    <source>
        <strain evidence="2">maculatus3</strain>
    </source>
</reference>
<sequence length="112" mass="13084">MHFGVMVLWHNLLNLYATTPIGWMLAADQRTDKGEKKADFVHRSLRQLEVARRGPISHVVKRRNNNGHKHTWNRGLDNFACTMLSRYTDEQDVHECRPLKPTGQHHETHHNA</sequence>
<evidence type="ECO:0000313" key="3">
    <source>
        <dbReference type="Proteomes" id="UP000075901"/>
    </source>
</evidence>
<dbReference type="AlphaFoldDB" id="A0A182T313"/>
<evidence type="ECO:0000256" key="1">
    <source>
        <dbReference type="SAM" id="Phobius"/>
    </source>
</evidence>
<keyword evidence="3" id="KW-1185">Reference proteome</keyword>
<dbReference type="EnsemblMetazoa" id="AMAM018594-RA">
    <property type="protein sequence ID" value="AMAM018594-PA"/>
    <property type="gene ID" value="AMAM018594"/>
</dbReference>
<keyword evidence="1" id="KW-1133">Transmembrane helix</keyword>
<accession>A0A182T313</accession>
<feature type="transmembrane region" description="Helical" evidence="1">
    <location>
        <begin position="6"/>
        <end position="27"/>
    </location>
</feature>
<dbReference type="VEuPathDB" id="VectorBase:AMAM018594"/>
<name>A0A182T313_9DIPT</name>
<evidence type="ECO:0000313" key="2">
    <source>
        <dbReference type="EnsemblMetazoa" id="AMAM018594-PA"/>
    </source>
</evidence>